<dbReference type="GO" id="GO:0046872">
    <property type="term" value="F:metal ion binding"/>
    <property type="evidence" value="ECO:0007669"/>
    <property type="project" value="UniProtKB-KW"/>
</dbReference>
<evidence type="ECO:0000256" key="5">
    <source>
        <dbReference type="ARBA" id="ARBA00022723"/>
    </source>
</evidence>
<proteinExistence type="inferred from homology"/>
<dbReference type="NCBIfam" id="TIGR00147">
    <property type="entry name" value="YegS/Rv2252/BmrU family lipid kinase"/>
    <property type="match status" value="1"/>
</dbReference>
<keyword evidence="9" id="KW-0460">Magnesium</keyword>
<reference evidence="14 15" key="1">
    <citation type="submission" date="2016-11" db="EMBL/GenBank/DDBJ databases">
        <authorList>
            <person name="Jaros S."/>
            <person name="Januszkiewicz K."/>
            <person name="Wedrychowicz H."/>
        </authorList>
    </citation>
    <scope>NUCLEOTIDE SEQUENCE [LARGE SCALE GENOMIC DNA]</scope>
    <source>
        <strain evidence="14 15">CGMCC 1.10681</strain>
    </source>
</reference>
<dbReference type="SMART" id="SM00046">
    <property type="entry name" value="DAGKc"/>
    <property type="match status" value="1"/>
</dbReference>
<keyword evidence="15" id="KW-1185">Reference proteome</keyword>
<evidence type="ECO:0000313" key="15">
    <source>
        <dbReference type="Proteomes" id="UP000184184"/>
    </source>
</evidence>
<evidence type="ECO:0000256" key="4">
    <source>
        <dbReference type="ARBA" id="ARBA00022679"/>
    </source>
</evidence>
<keyword evidence="7 14" id="KW-0418">Kinase</keyword>
<dbReference type="InterPro" id="IPR016064">
    <property type="entry name" value="NAD/diacylglycerol_kinase_sf"/>
</dbReference>
<dbReference type="Proteomes" id="UP000184184">
    <property type="component" value="Unassembled WGS sequence"/>
</dbReference>
<dbReference type="PANTHER" id="PTHR12358:SF106">
    <property type="entry name" value="LIPID KINASE YEGS"/>
    <property type="match status" value="1"/>
</dbReference>
<keyword evidence="4" id="KW-0808">Transferase</keyword>
<evidence type="ECO:0000256" key="12">
    <source>
        <dbReference type="ARBA" id="ARBA00023264"/>
    </source>
</evidence>
<keyword evidence="3" id="KW-0444">Lipid biosynthesis</keyword>
<sequence>MKQRAMIIVNPSSGTEKSVQFKQNVYTILVEQGYIVKLKETSKEGDALNFATKASDDHFDLITIMGGDGTINEVINGIAEKEVRPSLHIIPLGTVNNFAKALELPLKPQQAIELIKNSKKKQVDLGKINDSYFMNLVNIGAIAEATYQVTAEQKSKLGSLAYLIEGLKKFSEKDLFSVTIATEETDVQLNVMLVLVALTDAFGGLKNAISEAEVDDGYLHVFAFKEITNLESIAMLKNLVNGQLKDQPQIEYWKTKNLNIESTPDKVANVDGDEGFSTPLHMSVLEKHLTIISQDN</sequence>
<dbReference type="GO" id="GO:0005524">
    <property type="term" value="F:ATP binding"/>
    <property type="evidence" value="ECO:0007669"/>
    <property type="project" value="UniProtKB-KW"/>
</dbReference>
<dbReference type="GO" id="GO:0008654">
    <property type="term" value="P:phospholipid biosynthetic process"/>
    <property type="evidence" value="ECO:0007669"/>
    <property type="project" value="UniProtKB-KW"/>
</dbReference>
<keyword evidence="12" id="KW-1208">Phospholipid metabolism</keyword>
<dbReference type="InterPro" id="IPR005218">
    <property type="entry name" value="Diacylglycerol/lipid_kinase"/>
</dbReference>
<keyword evidence="10" id="KW-0443">Lipid metabolism</keyword>
<dbReference type="Gene3D" id="3.40.50.10330">
    <property type="entry name" value="Probable inorganic polyphosphate/atp-NAD kinase, domain 1"/>
    <property type="match status" value="1"/>
</dbReference>
<comment type="cofactor">
    <cofactor evidence="1">
        <name>Mg(2+)</name>
        <dbReference type="ChEBI" id="CHEBI:18420"/>
    </cofactor>
</comment>
<dbReference type="GO" id="GO:0005886">
    <property type="term" value="C:plasma membrane"/>
    <property type="evidence" value="ECO:0007669"/>
    <property type="project" value="TreeGrafter"/>
</dbReference>
<evidence type="ECO:0000256" key="11">
    <source>
        <dbReference type="ARBA" id="ARBA00023209"/>
    </source>
</evidence>
<keyword evidence="6" id="KW-0547">Nucleotide-binding</keyword>
<evidence type="ECO:0000313" key="14">
    <source>
        <dbReference type="EMBL" id="SHN36217.1"/>
    </source>
</evidence>
<dbReference type="OrthoDB" id="142078at2"/>
<keyword evidence="11" id="KW-0594">Phospholipid biosynthesis</keyword>
<comment type="similarity">
    <text evidence="2">Belongs to the diacylglycerol/lipid kinase family.</text>
</comment>
<evidence type="ECO:0000256" key="1">
    <source>
        <dbReference type="ARBA" id="ARBA00001946"/>
    </source>
</evidence>
<evidence type="ECO:0000256" key="3">
    <source>
        <dbReference type="ARBA" id="ARBA00022516"/>
    </source>
</evidence>
<dbReference type="Gene3D" id="2.60.200.40">
    <property type="match status" value="1"/>
</dbReference>
<evidence type="ECO:0000256" key="6">
    <source>
        <dbReference type="ARBA" id="ARBA00022741"/>
    </source>
</evidence>
<dbReference type="RefSeq" id="WP_084543533.1">
    <property type="nucleotide sequence ID" value="NZ_FRCZ01000010.1"/>
</dbReference>
<dbReference type="EMBL" id="FRCZ01000010">
    <property type="protein sequence ID" value="SHN36217.1"/>
    <property type="molecule type" value="Genomic_DNA"/>
</dbReference>
<dbReference type="InterPro" id="IPR017438">
    <property type="entry name" value="ATP-NAD_kinase_N"/>
</dbReference>
<accession>A0A1M7QW80</accession>
<evidence type="ECO:0000256" key="2">
    <source>
        <dbReference type="ARBA" id="ARBA00005983"/>
    </source>
</evidence>
<keyword evidence="8" id="KW-0067">ATP-binding</keyword>
<dbReference type="Pfam" id="PF19279">
    <property type="entry name" value="YegS_C"/>
    <property type="match status" value="1"/>
</dbReference>
<keyword evidence="5" id="KW-0479">Metal-binding</keyword>
<organism evidence="14 15">
    <name type="scientific">Gracilibacillus kekensis</name>
    <dbReference type="NCBI Taxonomy" id="1027249"/>
    <lineage>
        <taxon>Bacteria</taxon>
        <taxon>Bacillati</taxon>
        <taxon>Bacillota</taxon>
        <taxon>Bacilli</taxon>
        <taxon>Bacillales</taxon>
        <taxon>Bacillaceae</taxon>
        <taxon>Gracilibacillus</taxon>
    </lineage>
</organism>
<gene>
    <name evidence="14" type="ORF">SAMN05216179_3696</name>
</gene>
<dbReference type="PANTHER" id="PTHR12358">
    <property type="entry name" value="SPHINGOSINE KINASE"/>
    <property type="match status" value="1"/>
</dbReference>
<evidence type="ECO:0000259" key="13">
    <source>
        <dbReference type="PROSITE" id="PS50146"/>
    </source>
</evidence>
<dbReference type="SUPFAM" id="SSF111331">
    <property type="entry name" value="NAD kinase/diacylglycerol kinase-like"/>
    <property type="match status" value="1"/>
</dbReference>
<dbReference type="InterPro" id="IPR050187">
    <property type="entry name" value="Lipid_Phosphate_FormReg"/>
</dbReference>
<name>A0A1M7QW80_9BACI</name>
<dbReference type="AlphaFoldDB" id="A0A1M7QW80"/>
<dbReference type="InterPro" id="IPR001206">
    <property type="entry name" value="Diacylglycerol_kinase_cat_dom"/>
</dbReference>
<protein>
    <submittedName>
        <fullName evidence="14">Lipid kinase, YegS/Rv2252/BmrU family</fullName>
    </submittedName>
</protein>
<dbReference type="InterPro" id="IPR045540">
    <property type="entry name" value="YegS/DAGK_C"/>
</dbReference>
<evidence type="ECO:0000256" key="7">
    <source>
        <dbReference type="ARBA" id="ARBA00022777"/>
    </source>
</evidence>
<evidence type="ECO:0000256" key="8">
    <source>
        <dbReference type="ARBA" id="ARBA00022840"/>
    </source>
</evidence>
<dbReference type="PROSITE" id="PS50146">
    <property type="entry name" value="DAGK"/>
    <property type="match status" value="1"/>
</dbReference>
<evidence type="ECO:0000256" key="10">
    <source>
        <dbReference type="ARBA" id="ARBA00023098"/>
    </source>
</evidence>
<dbReference type="GO" id="GO:0004143">
    <property type="term" value="F:ATP-dependent diacylglycerol kinase activity"/>
    <property type="evidence" value="ECO:0007669"/>
    <property type="project" value="TreeGrafter"/>
</dbReference>
<feature type="domain" description="DAGKc" evidence="13">
    <location>
        <begin position="1"/>
        <end position="132"/>
    </location>
</feature>
<evidence type="ECO:0000256" key="9">
    <source>
        <dbReference type="ARBA" id="ARBA00022842"/>
    </source>
</evidence>
<dbReference type="STRING" id="1027249.SAMN05216179_3696"/>
<dbReference type="Pfam" id="PF00781">
    <property type="entry name" value="DAGK_cat"/>
    <property type="match status" value="1"/>
</dbReference>